<name>A0A834HTC5_RHYFE</name>
<keyword evidence="3" id="KW-1185">Reference proteome</keyword>
<dbReference type="Proteomes" id="UP000625711">
    <property type="component" value="Unassembled WGS sequence"/>
</dbReference>
<evidence type="ECO:0000256" key="1">
    <source>
        <dbReference type="SAM" id="MobiDB-lite"/>
    </source>
</evidence>
<evidence type="ECO:0000313" key="3">
    <source>
        <dbReference type="Proteomes" id="UP000625711"/>
    </source>
</evidence>
<feature type="region of interest" description="Disordered" evidence="1">
    <location>
        <begin position="54"/>
        <end position="80"/>
    </location>
</feature>
<organism evidence="2 3">
    <name type="scientific">Rhynchophorus ferrugineus</name>
    <name type="common">Red palm weevil</name>
    <name type="synonym">Curculio ferrugineus</name>
    <dbReference type="NCBI Taxonomy" id="354439"/>
    <lineage>
        <taxon>Eukaryota</taxon>
        <taxon>Metazoa</taxon>
        <taxon>Ecdysozoa</taxon>
        <taxon>Arthropoda</taxon>
        <taxon>Hexapoda</taxon>
        <taxon>Insecta</taxon>
        <taxon>Pterygota</taxon>
        <taxon>Neoptera</taxon>
        <taxon>Endopterygota</taxon>
        <taxon>Coleoptera</taxon>
        <taxon>Polyphaga</taxon>
        <taxon>Cucujiformia</taxon>
        <taxon>Curculionidae</taxon>
        <taxon>Dryophthorinae</taxon>
        <taxon>Rhynchophorus</taxon>
    </lineage>
</organism>
<comment type="caution">
    <text evidence="2">The sequence shown here is derived from an EMBL/GenBank/DDBJ whole genome shotgun (WGS) entry which is preliminary data.</text>
</comment>
<gene>
    <name evidence="2" type="ORF">GWI33_019595</name>
</gene>
<proteinExistence type="predicted"/>
<dbReference type="AlphaFoldDB" id="A0A834HTC5"/>
<feature type="compositionally biased region" description="Polar residues" evidence="1">
    <location>
        <begin position="17"/>
        <end position="27"/>
    </location>
</feature>
<reference evidence="2" key="1">
    <citation type="submission" date="2020-08" db="EMBL/GenBank/DDBJ databases">
        <title>Genome sequencing and assembly of the red palm weevil Rhynchophorus ferrugineus.</title>
        <authorList>
            <person name="Dias G.B."/>
            <person name="Bergman C.M."/>
            <person name="Manee M."/>
        </authorList>
    </citation>
    <scope>NUCLEOTIDE SEQUENCE</scope>
    <source>
        <strain evidence="2">AA-2017</strain>
        <tissue evidence="2">Whole larva</tissue>
    </source>
</reference>
<dbReference type="EMBL" id="JAACXV010014465">
    <property type="protein sequence ID" value="KAF7267098.1"/>
    <property type="molecule type" value="Genomic_DNA"/>
</dbReference>
<feature type="region of interest" description="Disordered" evidence="1">
    <location>
        <begin position="1"/>
        <end position="28"/>
    </location>
</feature>
<evidence type="ECO:0000313" key="2">
    <source>
        <dbReference type="EMBL" id="KAF7267098.1"/>
    </source>
</evidence>
<dbReference type="OrthoDB" id="5830876at2759"/>
<protein>
    <submittedName>
        <fullName evidence="2">Uncharacterized protein</fullName>
    </submittedName>
</protein>
<sequence length="80" mass="9065">MDTSTQNSKVCLFRGGSSKSPTMNHSPTLYGDHMSANQFIQASLMDENNLAFMPNPPMIPGRHRDRSESPPHDHHIRYLK</sequence>
<accession>A0A834HTC5</accession>